<dbReference type="InterPro" id="IPR013792">
    <property type="entry name" value="RNA3'P_cycl/enolpyr_Trfase_a/b"/>
</dbReference>
<keyword evidence="5 12" id="KW-0808">Transferase</keyword>
<dbReference type="Gene3D" id="3.65.10.10">
    <property type="entry name" value="Enolpyruvate transferase domain"/>
    <property type="match status" value="2"/>
</dbReference>
<comment type="pathway">
    <text evidence="2 12">Cell wall biogenesis; peptidoglycan biosynthesis.</text>
</comment>
<evidence type="ECO:0000256" key="8">
    <source>
        <dbReference type="ARBA" id="ARBA00023306"/>
    </source>
</evidence>
<feature type="binding site" evidence="12">
    <location>
        <position position="327"/>
    </location>
    <ligand>
        <name>UDP-N-acetyl-alpha-D-glucosamine</name>
        <dbReference type="ChEBI" id="CHEBI:57705"/>
    </ligand>
</feature>
<evidence type="ECO:0000256" key="1">
    <source>
        <dbReference type="ARBA" id="ARBA00004496"/>
    </source>
</evidence>
<dbReference type="NCBIfam" id="NF009470">
    <property type="entry name" value="PRK12830.1"/>
    <property type="match status" value="1"/>
</dbReference>
<evidence type="ECO:0000256" key="2">
    <source>
        <dbReference type="ARBA" id="ARBA00004752"/>
    </source>
</evidence>
<dbReference type="HAMAP" id="MF_00111">
    <property type="entry name" value="MurA"/>
    <property type="match status" value="1"/>
</dbReference>
<dbReference type="GO" id="GO:0019277">
    <property type="term" value="P:UDP-N-acetylgalactosamine biosynthetic process"/>
    <property type="evidence" value="ECO:0007669"/>
    <property type="project" value="InterPro"/>
</dbReference>
<feature type="binding site" evidence="12">
    <location>
        <position position="305"/>
    </location>
    <ligand>
        <name>UDP-N-acetyl-alpha-D-glucosamine</name>
        <dbReference type="ChEBI" id="CHEBI:57705"/>
    </ligand>
</feature>
<keyword evidence="12" id="KW-0670">Pyruvate</keyword>
<dbReference type="NCBIfam" id="NF006873">
    <property type="entry name" value="PRK09369.1"/>
    <property type="match status" value="1"/>
</dbReference>
<proteinExistence type="inferred from homology"/>
<protein>
    <recommendedName>
        <fullName evidence="12">UDP-N-acetylglucosamine 1-carboxyvinyltransferase</fullName>
        <ecNumber evidence="12">2.5.1.7</ecNumber>
    </recommendedName>
    <alternativeName>
        <fullName evidence="12">Enoylpyruvate transferase</fullName>
    </alternativeName>
    <alternativeName>
        <fullName evidence="12">UDP-N-acetylglucosamine enolpyruvyl transferase</fullName>
        <shortName evidence="12">EPT</shortName>
    </alternativeName>
</protein>
<gene>
    <name evidence="12" type="primary">murA</name>
    <name evidence="14" type="ORF">IAA52_03630</name>
</gene>
<comment type="similarity">
    <text evidence="10 12">Belongs to the EPSP synthase family. MurA subfamily.</text>
</comment>
<feature type="binding site" evidence="12">
    <location>
        <begin position="23"/>
        <end position="24"/>
    </location>
    <ligand>
        <name>phosphoenolpyruvate</name>
        <dbReference type="ChEBI" id="CHEBI:58702"/>
    </ligand>
</feature>
<evidence type="ECO:0000313" key="14">
    <source>
        <dbReference type="EMBL" id="HIQ82171.1"/>
    </source>
</evidence>
<evidence type="ECO:0000256" key="11">
    <source>
        <dbReference type="ARBA" id="ARBA00047527"/>
    </source>
</evidence>
<evidence type="ECO:0000256" key="12">
    <source>
        <dbReference type="HAMAP-Rule" id="MF_00111"/>
    </source>
</evidence>
<dbReference type="EC" id="2.5.1.7" evidence="12"/>
<keyword evidence="3 12" id="KW-0963">Cytoplasm</keyword>
<keyword evidence="6 12" id="KW-0133">Cell shape</keyword>
<accession>A0A9D0ZMI5</accession>
<feature type="modified residue" description="2-(S-cysteinyl)pyruvic acid O-phosphothioketal" evidence="12">
    <location>
        <position position="117"/>
    </location>
</feature>
<dbReference type="GO" id="GO:0051301">
    <property type="term" value="P:cell division"/>
    <property type="evidence" value="ECO:0007669"/>
    <property type="project" value="UniProtKB-KW"/>
</dbReference>
<evidence type="ECO:0000256" key="10">
    <source>
        <dbReference type="ARBA" id="ARBA00038367"/>
    </source>
</evidence>
<dbReference type="GO" id="GO:0005737">
    <property type="term" value="C:cytoplasm"/>
    <property type="evidence" value="ECO:0007669"/>
    <property type="project" value="UniProtKB-SubCell"/>
</dbReference>
<evidence type="ECO:0000256" key="7">
    <source>
        <dbReference type="ARBA" id="ARBA00022984"/>
    </source>
</evidence>
<comment type="caution">
    <text evidence="12">Lacks conserved residue(s) required for the propagation of feature annotation.</text>
</comment>
<dbReference type="PANTHER" id="PTHR43783">
    <property type="entry name" value="UDP-N-ACETYLGLUCOSAMINE 1-CARBOXYVINYLTRANSFERASE"/>
    <property type="match status" value="1"/>
</dbReference>
<feature type="domain" description="Enolpyruvate transferase" evidence="13">
    <location>
        <begin position="8"/>
        <end position="406"/>
    </location>
</feature>
<dbReference type="GO" id="GO:0071555">
    <property type="term" value="P:cell wall organization"/>
    <property type="evidence" value="ECO:0007669"/>
    <property type="project" value="UniProtKB-KW"/>
</dbReference>
<evidence type="ECO:0000256" key="6">
    <source>
        <dbReference type="ARBA" id="ARBA00022960"/>
    </source>
</evidence>
<reference evidence="14" key="1">
    <citation type="submission" date="2020-10" db="EMBL/GenBank/DDBJ databases">
        <authorList>
            <person name="Gilroy R."/>
        </authorList>
    </citation>
    <scope>NUCLEOTIDE SEQUENCE</scope>
    <source>
        <strain evidence="14">ChiSjej6B24-2974</strain>
    </source>
</reference>
<dbReference type="GO" id="GO:0008360">
    <property type="term" value="P:regulation of cell shape"/>
    <property type="evidence" value="ECO:0007669"/>
    <property type="project" value="UniProtKB-KW"/>
</dbReference>
<organism evidence="14 15">
    <name type="scientific">Candidatus Pullichristensenella stercorigallinarum</name>
    <dbReference type="NCBI Taxonomy" id="2840909"/>
    <lineage>
        <taxon>Bacteria</taxon>
        <taxon>Bacillati</taxon>
        <taxon>Bacillota</taxon>
        <taxon>Clostridia</taxon>
        <taxon>Candidatus Pullichristensenella</taxon>
    </lineage>
</organism>
<dbReference type="SUPFAM" id="SSF55205">
    <property type="entry name" value="EPT/RTPC-like"/>
    <property type="match status" value="1"/>
</dbReference>
<evidence type="ECO:0000259" key="13">
    <source>
        <dbReference type="Pfam" id="PF00275"/>
    </source>
</evidence>
<evidence type="ECO:0000256" key="9">
    <source>
        <dbReference type="ARBA" id="ARBA00023316"/>
    </source>
</evidence>
<comment type="function">
    <text evidence="12">Cell wall formation. Adds enolpyruvyl to UDP-N-acetylglucosamine.</text>
</comment>
<comment type="caution">
    <text evidence="14">The sequence shown here is derived from an EMBL/GenBank/DDBJ whole genome shotgun (WGS) entry which is preliminary data.</text>
</comment>
<dbReference type="PANTHER" id="PTHR43783:SF2">
    <property type="entry name" value="UDP-N-ACETYLGLUCOSAMINE 1-CARBOXYVINYLTRANSFERASE 2"/>
    <property type="match status" value="1"/>
</dbReference>
<dbReference type="CDD" id="cd01555">
    <property type="entry name" value="UdpNAET"/>
    <property type="match status" value="1"/>
</dbReference>
<evidence type="ECO:0000313" key="15">
    <source>
        <dbReference type="Proteomes" id="UP000824260"/>
    </source>
</evidence>
<comment type="catalytic activity">
    <reaction evidence="11 12">
        <text>phosphoenolpyruvate + UDP-N-acetyl-alpha-D-glucosamine = UDP-N-acetyl-3-O-(1-carboxyvinyl)-alpha-D-glucosamine + phosphate</text>
        <dbReference type="Rhea" id="RHEA:18681"/>
        <dbReference type="ChEBI" id="CHEBI:43474"/>
        <dbReference type="ChEBI" id="CHEBI:57705"/>
        <dbReference type="ChEBI" id="CHEBI:58702"/>
        <dbReference type="ChEBI" id="CHEBI:68483"/>
        <dbReference type="EC" id="2.5.1.7"/>
    </reaction>
</comment>
<dbReference type="GO" id="GO:0009252">
    <property type="term" value="P:peptidoglycan biosynthetic process"/>
    <property type="evidence" value="ECO:0007669"/>
    <property type="project" value="UniProtKB-UniRule"/>
</dbReference>
<dbReference type="AlphaFoldDB" id="A0A9D0ZMI5"/>
<reference evidence="14" key="2">
    <citation type="journal article" date="2021" name="PeerJ">
        <title>Extensive microbial diversity within the chicken gut microbiome revealed by metagenomics and culture.</title>
        <authorList>
            <person name="Gilroy R."/>
            <person name="Ravi A."/>
            <person name="Getino M."/>
            <person name="Pursley I."/>
            <person name="Horton D.L."/>
            <person name="Alikhan N.F."/>
            <person name="Baker D."/>
            <person name="Gharbi K."/>
            <person name="Hall N."/>
            <person name="Watson M."/>
            <person name="Adriaenssens E.M."/>
            <person name="Foster-Nyarko E."/>
            <person name="Jarju S."/>
            <person name="Secka A."/>
            <person name="Antonio M."/>
            <person name="Oren A."/>
            <person name="Chaudhuri R.R."/>
            <person name="La Ragione R."/>
            <person name="Hildebrand F."/>
            <person name="Pallen M.J."/>
        </authorList>
    </citation>
    <scope>NUCLEOTIDE SEQUENCE</scope>
    <source>
        <strain evidence="14">ChiSjej6B24-2974</strain>
    </source>
</reference>
<dbReference type="GO" id="GO:0008760">
    <property type="term" value="F:UDP-N-acetylglucosamine 1-carboxyvinyltransferase activity"/>
    <property type="evidence" value="ECO:0007669"/>
    <property type="project" value="UniProtKB-UniRule"/>
</dbReference>
<keyword evidence="9 12" id="KW-0961">Cell wall biogenesis/degradation</keyword>
<keyword evidence="8 12" id="KW-0131">Cell cycle</keyword>
<dbReference type="InterPro" id="IPR005750">
    <property type="entry name" value="UDP_GlcNAc_COvinyl_MurA"/>
</dbReference>
<evidence type="ECO:0000256" key="4">
    <source>
        <dbReference type="ARBA" id="ARBA00022618"/>
    </source>
</evidence>
<comment type="subcellular location">
    <subcellularLocation>
        <location evidence="1 12">Cytoplasm</location>
    </subcellularLocation>
</comment>
<feature type="binding site" evidence="12">
    <location>
        <begin position="122"/>
        <end position="126"/>
    </location>
    <ligand>
        <name>UDP-N-acetyl-alpha-D-glucosamine</name>
        <dbReference type="ChEBI" id="CHEBI:57705"/>
    </ligand>
</feature>
<dbReference type="InterPro" id="IPR050068">
    <property type="entry name" value="MurA_subfamily"/>
</dbReference>
<name>A0A9D0ZMI5_9FIRM</name>
<evidence type="ECO:0000256" key="3">
    <source>
        <dbReference type="ARBA" id="ARBA00022490"/>
    </source>
</evidence>
<dbReference type="Proteomes" id="UP000824260">
    <property type="component" value="Unassembled WGS sequence"/>
</dbReference>
<keyword evidence="7 12" id="KW-0573">Peptidoglycan synthesis</keyword>
<feature type="active site" description="Proton donor" evidence="12">
    <location>
        <position position="117"/>
    </location>
</feature>
<dbReference type="InterPro" id="IPR036968">
    <property type="entry name" value="Enolpyruvate_Tfrase_sf"/>
</dbReference>
<dbReference type="Pfam" id="PF00275">
    <property type="entry name" value="EPSP_synthase"/>
    <property type="match status" value="1"/>
</dbReference>
<sequence>MGEKFLIRGGRRLEGEVMVSGGKNAALAVVPAALLADSPSVIENLPDINDVHVLIEMMRWLGAKVEFRDNVLSVDPRGVDKYNPPYELTSRMRASYYLAPVLMGIFGRAQVPLPGGCDIGARPIDQTLKAIRTLGAKADTLGGNLEIEAEELIGNDIFLDMPSVGATVNSMLAAVNASGTTCIHNAAKEPHIVDLANFLSAMGAWVKGAGTDVIRVRGGRHLHGANYTIIPDQIETGTLMIAAAATSGDVVITGAIPTHMESLSAKLLEMGVRVESEDDWIHVRSNGVFRAVNVKTQGYPGYPTDLQQPLSALLTIARGTSIVTETIFENRFRFLDELRKMGANVRVIESSAIISGVDRLVSARVNATDLRAGAAMVIAALMADGETEIGGVEYILRGYERFDEKLRRLGACVERVSSRSYARV</sequence>
<evidence type="ECO:0000256" key="5">
    <source>
        <dbReference type="ARBA" id="ARBA00022679"/>
    </source>
</evidence>
<keyword evidence="4 12" id="KW-0132">Cell division</keyword>
<dbReference type="InterPro" id="IPR001986">
    <property type="entry name" value="Enolpyruvate_Tfrase_dom"/>
</dbReference>
<feature type="binding site" evidence="12">
    <location>
        <position position="93"/>
    </location>
    <ligand>
        <name>UDP-N-acetyl-alpha-D-glucosamine</name>
        <dbReference type="ChEBI" id="CHEBI:57705"/>
    </ligand>
</feature>
<dbReference type="EMBL" id="DVFZ01000035">
    <property type="protein sequence ID" value="HIQ82171.1"/>
    <property type="molecule type" value="Genomic_DNA"/>
</dbReference>
<dbReference type="NCBIfam" id="TIGR01072">
    <property type="entry name" value="murA"/>
    <property type="match status" value="1"/>
</dbReference>